<dbReference type="SUPFAM" id="SSF51735">
    <property type="entry name" value="NAD(P)-binding Rossmann-fold domains"/>
    <property type="match status" value="1"/>
</dbReference>
<dbReference type="PANTHER" id="PTHR43580">
    <property type="entry name" value="OXIDOREDUCTASE GLYR1-RELATED"/>
    <property type="match status" value="1"/>
</dbReference>
<accession>A0AAN1JMW4</accession>
<evidence type="ECO:0000259" key="4">
    <source>
        <dbReference type="Pfam" id="PF03446"/>
    </source>
</evidence>
<evidence type="ECO:0000259" key="5">
    <source>
        <dbReference type="Pfam" id="PF14833"/>
    </source>
</evidence>
<feature type="domain" description="6-phosphogluconate dehydrogenase NADP-binding" evidence="4">
    <location>
        <begin position="1"/>
        <end position="155"/>
    </location>
</feature>
<evidence type="ECO:0000313" key="6">
    <source>
        <dbReference type="EMBL" id="AUT76263.1"/>
    </source>
</evidence>
<dbReference type="Proteomes" id="UP000236649">
    <property type="component" value="Chromosome 5"/>
</dbReference>
<protein>
    <submittedName>
        <fullName evidence="6">NAD(P)-dependent oxidoreductase</fullName>
    </submittedName>
</protein>
<evidence type="ECO:0000256" key="3">
    <source>
        <dbReference type="PIRSR" id="PIRSR000103-1"/>
    </source>
</evidence>
<dbReference type="PANTHER" id="PTHR43580:SF2">
    <property type="entry name" value="CYTOKINE-LIKE NUCLEAR FACTOR N-PAC"/>
    <property type="match status" value="1"/>
</dbReference>
<evidence type="ECO:0000313" key="7">
    <source>
        <dbReference type="Proteomes" id="UP000236649"/>
    </source>
</evidence>
<dbReference type="InterPro" id="IPR015815">
    <property type="entry name" value="HIBADH-related"/>
</dbReference>
<reference evidence="6 7" key="1">
    <citation type="submission" date="2018-01" db="EMBL/GenBank/DDBJ databases">
        <title>Species boundaries and ecological features among Paraburkholderia terrae DSMZ17804T, P. hospita DSMZ17164T and P. caribensis DSMZ13236T.</title>
        <authorList>
            <person name="Pratama A.A."/>
        </authorList>
    </citation>
    <scope>NUCLEOTIDE SEQUENCE [LARGE SCALE GENOMIC DNA]</scope>
    <source>
        <strain evidence="6 7">DSM 17164</strain>
    </source>
</reference>
<dbReference type="PIRSF" id="PIRSF000103">
    <property type="entry name" value="HIBADH"/>
    <property type="match status" value="1"/>
</dbReference>
<dbReference type="GO" id="GO:0051287">
    <property type="term" value="F:NAD binding"/>
    <property type="evidence" value="ECO:0007669"/>
    <property type="project" value="InterPro"/>
</dbReference>
<dbReference type="Gene3D" id="1.10.1040.10">
    <property type="entry name" value="N-(1-d-carboxylethyl)-l-norvaline Dehydrogenase, domain 2"/>
    <property type="match status" value="1"/>
</dbReference>
<sequence length="284" mass="30271">MIGLGQLGLPIAINLIQAGFRLVGYRRSDPQALVNCGVQIAQCVAEVVSQADVLLLCLPGEQAQIEVLHSPGGVLDALKPGQIVIELSTYRKEFKLEQAACIQERGGRVLEAEVSGSPPMVKQRSASLYLGGSAELVDECKPVLDAITARYFHIGEFGSAVAMKLIANYLVAIHTLACAEAMNLGTRLGFDPHMVAEVIGHGAGGSTMFTIRAPMMAARSFSPAPGPFVTLEKYLRLGRELVDDSGAASPLFSAAAPYFFRALASRMGEEDISAVIKLLELESR</sequence>
<evidence type="ECO:0000256" key="1">
    <source>
        <dbReference type="ARBA" id="ARBA00023002"/>
    </source>
</evidence>
<dbReference type="GO" id="GO:0016491">
    <property type="term" value="F:oxidoreductase activity"/>
    <property type="evidence" value="ECO:0007669"/>
    <property type="project" value="UniProtKB-KW"/>
</dbReference>
<dbReference type="EMBL" id="CP026109">
    <property type="protein sequence ID" value="AUT76263.1"/>
    <property type="molecule type" value="Genomic_DNA"/>
</dbReference>
<keyword evidence="1" id="KW-0560">Oxidoreductase</keyword>
<dbReference type="InterPro" id="IPR029154">
    <property type="entry name" value="HIBADH-like_NADP-bd"/>
</dbReference>
<proteinExistence type="predicted"/>
<gene>
    <name evidence="6" type="ORF">C2L64_49255</name>
</gene>
<dbReference type="SUPFAM" id="SSF48179">
    <property type="entry name" value="6-phosphogluconate dehydrogenase C-terminal domain-like"/>
    <property type="match status" value="1"/>
</dbReference>
<name>A0AAN1JMW4_9BURK</name>
<dbReference type="Gene3D" id="3.40.50.720">
    <property type="entry name" value="NAD(P)-binding Rossmann-like Domain"/>
    <property type="match status" value="1"/>
</dbReference>
<dbReference type="Pfam" id="PF14833">
    <property type="entry name" value="NAD_binding_11"/>
    <property type="match status" value="1"/>
</dbReference>
<dbReference type="InterPro" id="IPR013328">
    <property type="entry name" value="6PGD_dom2"/>
</dbReference>
<dbReference type="Pfam" id="PF03446">
    <property type="entry name" value="NAD_binding_2"/>
    <property type="match status" value="1"/>
</dbReference>
<dbReference type="GO" id="GO:0050661">
    <property type="term" value="F:NADP binding"/>
    <property type="evidence" value="ECO:0007669"/>
    <property type="project" value="InterPro"/>
</dbReference>
<dbReference type="KEGG" id="phs:C2L64_49255"/>
<dbReference type="AlphaFoldDB" id="A0AAN1JMW4"/>
<organism evidence="6 7">
    <name type="scientific">Paraburkholderia hospita</name>
    <dbReference type="NCBI Taxonomy" id="169430"/>
    <lineage>
        <taxon>Bacteria</taxon>
        <taxon>Pseudomonadati</taxon>
        <taxon>Pseudomonadota</taxon>
        <taxon>Betaproteobacteria</taxon>
        <taxon>Burkholderiales</taxon>
        <taxon>Burkholderiaceae</taxon>
        <taxon>Paraburkholderia</taxon>
    </lineage>
</organism>
<feature type="active site" evidence="3">
    <location>
        <position position="164"/>
    </location>
</feature>
<dbReference type="InterPro" id="IPR006115">
    <property type="entry name" value="6PGDH_NADP-bd"/>
</dbReference>
<evidence type="ECO:0000256" key="2">
    <source>
        <dbReference type="ARBA" id="ARBA00023027"/>
    </source>
</evidence>
<dbReference type="InterPro" id="IPR051265">
    <property type="entry name" value="HIBADH-related_NP60_sf"/>
</dbReference>
<dbReference type="InterPro" id="IPR036291">
    <property type="entry name" value="NAD(P)-bd_dom_sf"/>
</dbReference>
<keyword evidence="2" id="KW-0520">NAD</keyword>
<dbReference type="InterPro" id="IPR008927">
    <property type="entry name" value="6-PGluconate_DH-like_C_sf"/>
</dbReference>
<feature type="domain" description="3-hydroxyisobutyrate dehydrogenase-like NAD-binding" evidence="5">
    <location>
        <begin position="158"/>
        <end position="279"/>
    </location>
</feature>